<name>A0ABN6M6E4_9BACT</name>
<keyword evidence="4 6" id="KW-0464">Manganese</keyword>
<keyword evidence="10" id="KW-1185">Reference proteome</keyword>
<accession>A0ABN6M6E4</accession>
<dbReference type="InterPro" id="IPR026912">
    <property type="entry name" value="Adenine_deam_C"/>
</dbReference>
<evidence type="ECO:0000256" key="5">
    <source>
        <dbReference type="ARBA" id="ARBA00047720"/>
    </source>
</evidence>
<evidence type="ECO:0000256" key="6">
    <source>
        <dbReference type="HAMAP-Rule" id="MF_01518"/>
    </source>
</evidence>
<keyword evidence="3 6" id="KW-0378">Hydrolase</keyword>
<comment type="cofactor">
    <cofactor evidence="6">
        <name>Mn(2+)</name>
        <dbReference type="ChEBI" id="CHEBI:29035"/>
    </cofactor>
</comment>
<dbReference type="PANTHER" id="PTHR11113">
    <property type="entry name" value="N-ACETYLGLUCOSAMINE-6-PHOSPHATE DEACETYLASE"/>
    <property type="match status" value="1"/>
</dbReference>
<dbReference type="EMBL" id="AP025516">
    <property type="protein sequence ID" value="BDD88417.1"/>
    <property type="molecule type" value="Genomic_DNA"/>
</dbReference>
<dbReference type="Proteomes" id="UP000830055">
    <property type="component" value="Chromosome"/>
</dbReference>
<evidence type="ECO:0000256" key="1">
    <source>
        <dbReference type="ARBA" id="ARBA00006773"/>
    </source>
</evidence>
<evidence type="ECO:0000259" key="8">
    <source>
        <dbReference type="Pfam" id="PF13382"/>
    </source>
</evidence>
<protein>
    <recommendedName>
        <fullName evidence="2 6">Adenine deaminase</fullName>
        <shortName evidence="6">Adenase</shortName>
        <shortName evidence="6">Adenine aminase</shortName>
        <ecNumber evidence="2 6">3.5.4.2</ecNumber>
    </recommendedName>
</protein>
<dbReference type="RefSeq" id="WP_284151785.1">
    <property type="nucleotide sequence ID" value="NZ_AP025516.1"/>
</dbReference>
<organism evidence="9 10">
    <name type="scientific">Desulfofustis limnaeus</name>
    <dbReference type="NCBI Taxonomy" id="2740163"/>
    <lineage>
        <taxon>Bacteria</taxon>
        <taxon>Pseudomonadati</taxon>
        <taxon>Thermodesulfobacteriota</taxon>
        <taxon>Desulfobulbia</taxon>
        <taxon>Desulfobulbales</taxon>
        <taxon>Desulfocapsaceae</taxon>
        <taxon>Desulfofustis</taxon>
    </lineage>
</organism>
<dbReference type="SUPFAM" id="SSF51556">
    <property type="entry name" value="Metallo-dependent hydrolases"/>
    <property type="match status" value="1"/>
</dbReference>
<dbReference type="Pfam" id="PF13382">
    <property type="entry name" value="Adenine_deam_C"/>
    <property type="match status" value="1"/>
</dbReference>
<dbReference type="Gene3D" id="2.30.40.10">
    <property type="entry name" value="Urease, subunit C, domain 1"/>
    <property type="match status" value="1"/>
</dbReference>
<reference evidence="9 10" key="1">
    <citation type="submission" date="2022-01" db="EMBL/GenBank/DDBJ databases">
        <title>Desulfofustis limnae sp. nov., a novel mesophilic sulfate-reducing bacterium isolated from marsh soil.</title>
        <authorList>
            <person name="Watanabe M."/>
            <person name="Takahashi A."/>
            <person name="Kojima H."/>
            <person name="Fukui M."/>
        </authorList>
    </citation>
    <scope>NUCLEOTIDE SEQUENCE [LARGE SCALE GENOMIC DNA]</scope>
    <source>
        <strain evidence="9 10">PPLL</strain>
    </source>
</reference>
<dbReference type="PANTHER" id="PTHR11113:SF2">
    <property type="entry name" value="ADENINE DEAMINASE"/>
    <property type="match status" value="1"/>
</dbReference>
<evidence type="ECO:0000313" key="10">
    <source>
        <dbReference type="Proteomes" id="UP000830055"/>
    </source>
</evidence>
<evidence type="ECO:0000256" key="2">
    <source>
        <dbReference type="ARBA" id="ARBA00012782"/>
    </source>
</evidence>
<gene>
    <name evidence="6 9" type="primary">ade</name>
    <name evidence="9" type="ORF">DPPLL_27820</name>
</gene>
<evidence type="ECO:0000313" key="9">
    <source>
        <dbReference type="EMBL" id="BDD88417.1"/>
    </source>
</evidence>
<comment type="similarity">
    <text evidence="1 6">Belongs to the metallo-dependent hydrolases superfamily. Adenine deaminase family.</text>
</comment>
<feature type="domain" description="Adenine deaminase C-terminal" evidence="8">
    <location>
        <begin position="395"/>
        <end position="562"/>
    </location>
</feature>
<dbReference type="CDD" id="cd01295">
    <property type="entry name" value="AdeC"/>
    <property type="match status" value="1"/>
</dbReference>
<sequence>MTEKDLIDVAGGHCPADLLLTDARIINVFTGAIDTGQVAIAGDRIVGIGDYQAHRTLSLANKFIAPGFIDSHVHLESSMVSVSEFVRAVMPLGTTTVVADPHEIANVLGMEGISLMLQAAEGQPMSIYYLVSSCVPATAMETAGAVLDAQTIGPLFAHDRILGLGEMMNFPGVLAGDPEVLAKIAAARARHKMVDGHCPGLSGKDLAAYLSAGIGSDHECVSAAEALEKIANGMTIMIREGTGAKNLDDLLPIITPRTEPFLMWCTDDRHPGDICSEGHINFLIRRAVKKGVDPVTAVRLATLNPSRYFRLPHVGAVAPGRRADLVVLSDLETFVPDAVYSGGQLVAQDGQLHPDVAVPKTAACPATMRVRRDTLDLEVKATGRQGLVIELVPGQIVTRRVVDDIAQHNGLAVSDPGRDLLKLVVVERHRATGNVGIGFVRGFGLRRGALASSVAHDSHHIIAVGTSDEELLRAIDTVIERGGGQVVVDSRRVETVLALPLAGLMSDEPLPSVLRQIDRLKAAARGLGAVPEDPFMALSFLALPVIPELKLTDRGLFDVTRFCHVPLFVG</sequence>
<evidence type="ECO:0000256" key="4">
    <source>
        <dbReference type="ARBA" id="ARBA00023211"/>
    </source>
</evidence>
<dbReference type="HAMAP" id="MF_01518">
    <property type="entry name" value="Adenine_deamin"/>
    <property type="match status" value="1"/>
</dbReference>
<evidence type="ECO:0000256" key="3">
    <source>
        <dbReference type="ARBA" id="ARBA00022801"/>
    </source>
</evidence>
<dbReference type="SUPFAM" id="SSF51338">
    <property type="entry name" value="Composite domain of metallo-dependent hydrolases"/>
    <property type="match status" value="1"/>
</dbReference>
<dbReference type="Gene3D" id="3.20.20.140">
    <property type="entry name" value="Metal-dependent hydrolases"/>
    <property type="match status" value="1"/>
</dbReference>
<dbReference type="InterPro" id="IPR006680">
    <property type="entry name" value="Amidohydro-rel"/>
</dbReference>
<evidence type="ECO:0000259" key="7">
    <source>
        <dbReference type="Pfam" id="PF01979"/>
    </source>
</evidence>
<feature type="domain" description="Amidohydrolase-related" evidence="7">
    <location>
        <begin position="63"/>
        <end position="346"/>
    </location>
</feature>
<comment type="catalytic activity">
    <reaction evidence="5 6">
        <text>adenine + H2O + H(+) = hypoxanthine + NH4(+)</text>
        <dbReference type="Rhea" id="RHEA:23688"/>
        <dbReference type="ChEBI" id="CHEBI:15377"/>
        <dbReference type="ChEBI" id="CHEBI:15378"/>
        <dbReference type="ChEBI" id="CHEBI:16708"/>
        <dbReference type="ChEBI" id="CHEBI:17368"/>
        <dbReference type="ChEBI" id="CHEBI:28938"/>
        <dbReference type="EC" id="3.5.4.2"/>
    </reaction>
</comment>
<dbReference type="Pfam" id="PF01979">
    <property type="entry name" value="Amidohydro_1"/>
    <property type="match status" value="1"/>
</dbReference>
<dbReference type="InterPro" id="IPR011059">
    <property type="entry name" value="Metal-dep_hydrolase_composite"/>
</dbReference>
<dbReference type="InterPro" id="IPR032466">
    <property type="entry name" value="Metal_Hydrolase"/>
</dbReference>
<dbReference type="InterPro" id="IPR006679">
    <property type="entry name" value="Adenine_deam"/>
</dbReference>
<dbReference type="EC" id="3.5.4.2" evidence="2 6"/>
<proteinExistence type="inferred from homology"/>
<dbReference type="NCBIfam" id="TIGR01178">
    <property type="entry name" value="ade"/>
    <property type="match status" value="1"/>
</dbReference>